<dbReference type="GO" id="GO:0016757">
    <property type="term" value="F:glycosyltransferase activity"/>
    <property type="evidence" value="ECO:0007669"/>
    <property type="project" value="UniProtKB-KW"/>
</dbReference>
<evidence type="ECO:0000256" key="2">
    <source>
        <dbReference type="ARBA" id="ARBA00022676"/>
    </source>
</evidence>
<dbReference type="Pfam" id="PF00534">
    <property type="entry name" value="Glycos_transf_1"/>
    <property type="match status" value="1"/>
</dbReference>
<sequence length="374" mass="39924">MRILSVVTLISPLGEYGGPVRVAVNQAKALQDRGHQVQIIASTRGFPRDEVPTQLDGVPLHLFRGIQVLPGAGFAGLAAPGLWAWLLRHVRSADVVHVHAARDLVTLPAAAIARLEGVPYFLQTHGMIDPSDNPLARPLDALMTRPVLRGAREIFHLTALERGQLQEVAGPELRLAELANGVPLADPPPVSVAGPEVLFLARLAPRKRPMLLVDAARALHEKHPRARFTLVGPDEGEGPAVKQAVREAVSAGVPVAWEGPLGPDLVLERTSRSTIYVLPSINEPYPMSVLEAMSVGRPVIITDTCGLAPLVERAGAGIVVDDSTDAFVDAVDALLSDPQLALDCGRRGREFVRSDLTMEAIAASLEQHYGSALA</sequence>
<feature type="domain" description="Glycosyl transferase family 1" evidence="4">
    <location>
        <begin position="195"/>
        <end position="350"/>
    </location>
</feature>
<evidence type="ECO:0000313" key="7">
    <source>
        <dbReference type="Proteomes" id="UP001244136"/>
    </source>
</evidence>
<dbReference type="EC" id="2.4.-.-" evidence="6"/>
<gene>
    <name evidence="6" type="ORF">QH948_11335</name>
</gene>
<keyword evidence="7" id="KW-1185">Reference proteome</keyword>
<dbReference type="PANTHER" id="PTHR12526:SF640">
    <property type="entry name" value="COLANIC ACID BIOSYNTHESIS GLYCOSYLTRANSFERASE WCAL-RELATED"/>
    <property type="match status" value="1"/>
</dbReference>
<dbReference type="PANTHER" id="PTHR12526">
    <property type="entry name" value="GLYCOSYLTRANSFERASE"/>
    <property type="match status" value="1"/>
</dbReference>
<evidence type="ECO:0000256" key="1">
    <source>
        <dbReference type="ARBA" id="ARBA00009481"/>
    </source>
</evidence>
<evidence type="ECO:0000313" key="6">
    <source>
        <dbReference type="EMBL" id="WGT46720.1"/>
    </source>
</evidence>
<evidence type="ECO:0000259" key="5">
    <source>
        <dbReference type="Pfam" id="PF13579"/>
    </source>
</evidence>
<dbReference type="Proteomes" id="UP001244136">
    <property type="component" value="Chromosome"/>
</dbReference>
<accession>A0ABY8PW67</accession>
<evidence type="ECO:0000259" key="4">
    <source>
        <dbReference type="Pfam" id="PF00534"/>
    </source>
</evidence>
<protein>
    <submittedName>
        <fullName evidence="6">Glycosyltransferase</fullName>
        <ecNumber evidence="6">2.4.-.-</ecNumber>
    </submittedName>
</protein>
<dbReference type="Gene3D" id="3.40.50.2000">
    <property type="entry name" value="Glycogen Phosphorylase B"/>
    <property type="match status" value="2"/>
</dbReference>
<dbReference type="InterPro" id="IPR001296">
    <property type="entry name" value="Glyco_trans_1"/>
</dbReference>
<keyword evidence="3 6" id="KW-0808">Transferase</keyword>
<proteinExistence type="inferred from homology"/>
<name>A0ABY8PW67_9ACTN</name>
<keyword evidence="2 6" id="KW-0328">Glycosyltransferase</keyword>
<dbReference type="SUPFAM" id="SSF53756">
    <property type="entry name" value="UDP-Glycosyltransferase/glycogen phosphorylase"/>
    <property type="match status" value="1"/>
</dbReference>
<comment type="similarity">
    <text evidence="1">Belongs to the glycosyltransferase group 1 family. Glycosyltransferase 4 subfamily.</text>
</comment>
<reference evidence="6 7" key="1">
    <citation type="journal article" date="2008" name="Int. J. Syst. Evol. Microbiol.">
        <title>Tessaracoccus flavescens sp. nov., isolated from marine sediment.</title>
        <authorList>
            <person name="Lee D.W."/>
            <person name="Lee S.D."/>
        </authorList>
    </citation>
    <scope>NUCLEOTIDE SEQUENCE [LARGE SCALE GENOMIC DNA]</scope>
    <source>
        <strain evidence="6 7">T21</strain>
    </source>
</reference>
<organism evidence="6 7">
    <name type="scientific">Tessaracoccus lacteus</name>
    <dbReference type="NCBI Taxonomy" id="3041766"/>
    <lineage>
        <taxon>Bacteria</taxon>
        <taxon>Bacillati</taxon>
        <taxon>Actinomycetota</taxon>
        <taxon>Actinomycetes</taxon>
        <taxon>Propionibacteriales</taxon>
        <taxon>Propionibacteriaceae</taxon>
        <taxon>Tessaracoccus</taxon>
    </lineage>
</organism>
<dbReference type="RefSeq" id="WP_281144481.1">
    <property type="nucleotide sequence ID" value="NZ_CP123967.1"/>
</dbReference>
<feature type="domain" description="Glycosyltransferase subfamily 4-like N-terminal" evidence="5">
    <location>
        <begin position="17"/>
        <end position="181"/>
    </location>
</feature>
<dbReference type="InterPro" id="IPR028098">
    <property type="entry name" value="Glyco_trans_4-like_N"/>
</dbReference>
<dbReference type="EMBL" id="CP123967">
    <property type="protein sequence ID" value="WGT46720.1"/>
    <property type="molecule type" value="Genomic_DNA"/>
</dbReference>
<dbReference type="Pfam" id="PF13579">
    <property type="entry name" value="Glyco_trans_4_4"/>
    <property type="match status" value="1"/>
</dbReference>
<evidence type="ECO:0000256" key="3">
    <source>
        <dbReference type="ARBA" id="ARBA00022679"/>
    </source>
</evidence>